<dbReference type="SUPFAM" id="SSF53955">
    <property type="entry name" value="Lysozyme-like"/>
    <property type="match status" value="1"/>
</dbReference>
<sequence>MLGSFSVDPVRFRLLRPLCASPCPQVIGQIMLENLLFAASMMIPREAPASIQTRIISQAAEIPREWRPFADCVANRESHHNPRAQNPISSAQGKYQFLDNHWRNGAGWNVYSRLRDAGMPRREARAILRELHSKPIKRWAEAYQDAAFVFVILIPRGWRHWSGGHGCNSLVP</sequence>
<dbReference type="Gene3D" id="1.10.530.10">
    <property type="match status" value="1"/>
</dbReference>
<dbReference type="EMBL" id="LR797067">
    <property type="protein sequence ID" value="CAB4184554.1"/>
    <property type="molecule type" value="Genomic_DNA"/>
</dbReference>
<evidence type="ECO:0000313" key="1">
    <source>
        <dbReference type="EMBL" id="CAB4184554.1"/>
    </source>
</evidence>
<proteinExistence type="predicted"/>
<evidence type="ECO:0000313" key="2">
    <source>
        <dbReference type="EMBL" id="CAB4215438.1"/>
    </source>
</evidence>
<dbReference type="EMBL" id="LR797421">
    <property type="protein sequence ID" value="CAB4215438.1"/>
    <property type="molecule type" value="Genomic_DNA"/>
</dbReference>
<reference evidence="1" key="1">
    <citation type="submission" date="2020-05" db="EMBL/GenBank/DDBJ databases">
        <authorList>
            <person name="Chiriac C."/>
            <person name="Salcher M."/>
            <person name="Ghai R."/>
            <person name="Kavagutti S V."/>
        </authorList>
    </citation>
    <scope>NUCLEOTIDE SEQUENCE</scope>
</reference>
<accession>A0A6J5QY45</accession>
<dbReference type="InterPro" id="IPR023346">
    <property type="entry name" value="Lysozyme-like_dom_sf"/>
</dbReference>
<organism evidence="1">
    <name type="scientific">uncultured Caudovirales phage</name>
    <dbReference type="NCBI Taxonomy" id="2100421"/>
    <lineage>
        <taxon>Viruses</taxon>
        <taxon>Duplodnaviria</taxon>
        <taxon>Heunggongvirae</taxon>
        <taxon>Uroviricota</taxon>
        <taxon>Caudoviricetes</taxon>
        <taxon>Peduoviridae</taxon>
        <taxon>Maltschvirus</taxon>
        <taxon>Maltschvirus maltsch</taxon>
    </lineage>
</organism>
<protein>
    <submittedName>
        <fullName evidence="1">Uncharacterized protein</fullName>
    </submittedName>
</protein>
<name>A0A6J5QY45_9CAUD</name>
<gene>
    <name evidence="1" type="ORF">UFOVP1121_28</name>
    <name evidence="2" type="ORF">UFOVP1482_27</name>
</gene>